<dbReference type="Gene3D" id="3.30.559.30">
    <property type="entry name" value="Nonribosomal peptide synthetase, condensation domain"/>
    <property type="match status" value="1"/>
</dbReference>
<feature type="domain" description="Condensation" evidence="1">
    <location>
        <begin position="8"/>
        <end position="464"/>
    </location>
</feature>
<accession>A0A174AZD6</accession>
<protein>
    <submittedName>
        <fullName evidence="2">Surfactin synthase subunit 1</fullName>
    </submittedName>
</protein>
<dbReference type="InterPro" id="IPR023213">
    <property type="entry name" value="CAT-like_dom_sf"/>
</dbReference>
<gene>
    <name evidence="2" type="primary">srfAA</name>
    <name evidence="2" type="ORF">ERS852394_01172</name>
</gene>
<evidence type="ECO:0000313" key="2">
    <source>
        <dbReference type="EMBL" id="CUN93339.1"/>
    </source>
</evidence>
<evidence type="ECO:0000313" key="3">
    <source>
        <dbReference type="Proteomes" id="UP000095409"/>
    </source>
</evidence>
<reference evidence="2 3" key="1">
    <citation type="submission" date="2015-09" db="EMBL/GenBank/DDBJ databases">
        <authorList>
            <consortium name="Pathogen Informatics"/>
        </authorList>
    </citation>
    <scope>NUCLEOTIDE SEQUENCE [LARGE SCALE GENOMIC DNA]</scope>
    <source>
        <strain evidence="2 3">2789STDY5608837</strain>
    </source>
</reference>
<dbReference type="EMBL" id="CYZD01000004">
    <property type="protein sequence ID" value="CUN93339.1"/>
    <property type="molecule type" value="Genomic_DNA"/>
</dbReference>
<dbReference type="SUPFAM" id="SSF52777">
    <property type="entry name" value="CoA-dependent acyltransferases"/>
    <property type="match status" value="2"/>
</dbReference>
<dbReference type="InterPro" id="IPR001242">
    <property type="entry name" value="Condensation_dom"/>
</dbReference>
<name>A0A174AZD6_9FIRM</name>
<dbReference type="GO" id="GO:0008610">
    <property type="term" value="P:lipid biosynthetic process"/>
    <property type="evidence" value="ECO:0007669"/>
    <property type="project" value="UniProtKB-ARBA"/>
</dbReference>
<proteinExistence type="predicted"/>
<organism evidence="2 3">
    <name type="scientific">Blautia obeum</name>
    <dbReference type="NCBI Taxonomy" id="40520"/>
    <lineage>
        <taxon>Bacteria</taxon>
        <taxon>Bacillati</taxon>
        <taxon>Bacillota</taxon>
        <taxon>Clostridia</taxon>
        <taxon>Lachnospirales</taxon>
        <taxon>Lachnospiraceae</taxon>
        <taxon>Blautia</taxon>
    </lineage>
</organism>
<dbReference type="Gene3D" id="3.30.559.10">
    <property type="entry name" value="Chloramphenicol acetyltransferase-like domain"/>
    <property type="match status" value="1"/>
</dbReference>
<dbReference type="Proteomes" id="UP000095409">
    <property type="component" value="Unassembled WGS sequence"/>
</dbReference>
<dbReference type="Pfam" id="PF00668">
    <property type="entry name" value="Condensation"/>
    <property type="match status" value="1"/>
</dbReference>
<dbReference type="AlphaFoldDB" id="A0A174AZD6"/>
<evidence type="ECO:0000259" key="1">
    <source>
        <dbReference type="Pfam" id="PF00668"/>
    </source>
</evidence>
<sequence>MEVIYYMRNYYPLTAAQKMHHNWIMDYGTQQVSGVSVVASVQAELDFGLLKKCIQMETERSGCTRVRFTKPDKDGNVKQYIEKQDSRDIELKDLSGMESLAKADELMQQWAYETFDGDNIPMCEFIMLKLPEGYNGFFLHMDHRLIDSCGLVVMIEDLFQLYTHYRYGTACPQELVDFETVLKKDLAKAGNEKRFAKDKKFWDDQLDALGEPLYSDIQGPAVLEEARKRHGNPKLRASDIEMKELFVAVKDYHLEPYATQNLMDFCMNHQLSMTNLLLLGIRTYLSKVNNGQEDITIQNFISRRSTHEEWTSGGSRTIMFPCRTVISPETDFLSAAYEIQNMQNRIYMHSNYDPAFIVDEMRKRYHTPEHTSYESCYLTYQPMPVKVENEMLGTIRQHAKWFANGAATKKMYLTVSHTEDGGMNFSYHYQTAHLEEHDMELLYYYMMRILFKGIAEPDMSIGEIMEQV</sequence>
<dbReference type="GO" id="GO:0003824">
    <property type="term" value="F:catalytic activity"/>
    <property type="evidence" value="ECO:0007669"/>
    <property type="project" value="InterPro"/>
</dbReference>